<name>A0A6A3WIF9_9STRA</name>
<dbReference type="Proteomes" id="UP000488956">
    <property type="component" value="Unassembled WGS sequence"/>
</dbReference>
<dbReference type="Proteomes" id="UP000440732">
    <property type="component" value="Unassembled WGS sequence"/>
</dbReference>
<protein>
    <submittedName>
        <fullName evidence="4">Uncharacterized protein</fullName>
    </submittedName>
</protein>
<keyword evidence="7" id="KW-1185">Reference proteome</keyword>
<evidence type="ECO:0000313" key="7">
    <source>
        <dbReference type="Proteomes" id="UP000433483"/>
    </source>
</evidence>
<accession>A0A6A3WIF9</accession>
<reference evidence="7 8" key="1">
    <citation type="submission" date="2018-08" db="EMBL/GenBank/DDBJ databases">
        <title>Genomic investigation of the strawberry pathogen Phytophthora fragariae indicates pathogenicity is determined by transcriptional variation in three key races.</title>
        <authorList>
            <person name="Adams T.M."/>
            <person name="Armitage A.D."/>
            <person name="Sobczyk M.K."/>
            <person name="Bates H.J."/>
            <person name="Dunwell J.M."/>
            <person name="Nellist C.F."/>
            <person name="Harrison R.J."/>
        </authorList>
    </citation>
    <scope>NUCLEOTIDE SEQUENCE [LARGE SCALE GENOMIC DNA]</scope>
    <source>
        <strain evidence="5 8">BC-1</strain>
        <strain evidence="4 7">NOV-27</strain>
        <strain evidence="3 9">NOV-5</strain>
        <strain evidence="6 11">NOV-77</strain>
        <strain evidence="2 12">ONT-3</strain>
        <strain evidence="1 10">SCRP245</strain>
    </source>
</reference>
<dbReference type="EMBL" id="QXGB01001776">
    <property type="protein sequence ID" value="KAE9185713.1"/>
    <property type="molecule type" value="Genomic_DNA"/>
</dbReference>
<sequence>MIHTSLFGSCCWSSWAIARAGCHDHSALGPASTPPHARFGQQCADDNHVQ</sequence>
<evidence type="ECO:0000313" key="8">
    <source>
        <dbReference type="Proteomes" id="UP000440367"/>
    </source>
</evidence>
<evidence type="ECO:0000313" key="2">
    <source>
        <dbReference type="EMBL" id="KAE9086938.1"/>
    </source>
</evidence>
<dbReference type="EMBL" id="QXFX01001647">
    <property type="protein sequence ID" value="KAE9086938.1"/>
    <property type="molecule type" value="Genomic_DNA"/>
</dbReference>
<dbReference type="Proteomes" id="UP000440367">
    <property type="component" value="Unassembled WGS sequence"/>
</dbReference>
<dbReference type="EMBL" id="QXGD01001675">
    <property type="protein sequence ID" value="KAE9201197.1"/>
    <property type="molecule type" value="Genomic_DNA"/>
</dbReference>
<dbReference type="Proteomes" id="UP000486351">
    <property type="component" value="Unassembled WGS sequence"/>
</dbReference>
<evidence type="ECO:0000313" key="5">
    <source>
        <dbReference type="EMBL" id="KAE9201197.1"/>
    </source>
</evidence>
<organism evidence="4 7">
    <name type="scientific">Phytophthora fragariae</name>
    <dbReference type="NCBI Taxonomy" id="53985"/>
    <lineage>
        <taxon>Eukaryota</taxon>
        <taxon>Sar</taxon>
        <taxon>Stramenopiles</taxon>
        <taxon>Oomycota</taxon>
        <taxon>Peronosporomycetes</taxon>
        <taxon>Peronosporales</taxon>
        <taxon>Peronosporaceae</taxon>
        <taxon>Phytophthora</taxon>
    </lineage>
</organism>
<evidence type="ECO:0000313" key="10">
    <source>
        <dbReference type="Proteomes" id="UP000460718"/>
    </source>
</evidence>
<proteinExistence type="predicted"/>
<dbReference type="EMBL" id="QXGA01001728">
    <property type="protein sequence ID" value="KAE9111879.1"/>
    <property type="molecule type" value="Genomic_DNA"/>
</dbReference>
<gene>
    <name evidence="5" type="ORF">PF002_g21614</name>
    <name evidence="4" type="ORF">PF005_g21138</name>
    <name evidence="3" type="ORF">PF006_g20115</name>
    <name evidence="6" type="ORF">PF008_g20899</name>
    <name evidence="2" type="ORF">PF010_g19910</name>
    <name evidence="1" type="ORF">PF011_g19589</name>
</gene>
<evidence type="ECO:0000313" key="11">
    <source>
        <dbReference type="Proteomes" id="UP000486351"/>
    </source>
</evidence>
<dbReference type="AlphaFoldDB" id="A0A6A3WIF9"/>
<evidence type="ECO:0000313" key="6">
    <source>
        <dbReference type="EMBL" id="KAE9308687.1"/>
    </source>
</evidence>
<dbReference type="EMBL" id="QXFY01001823">
    <property type="protein sequence ID" value="KAE9308687.1"/>
    <property type="molecule type" value="Genomic_DNA"/>
</dbReference>
<evidence type="ECO:0000313" key="3">
    <source>
        <dbReference type="EMBL" id="KAE9111879.1"/>
    </source>
</evidence>
<dbReference type="Proteomes" id="UP000433483">
    <property type="component" value="Unassembled WGS sequence"/>
</dbReference>
<evidence type="ECO:0000313" key="12">
    <source>
        <dbReference type="Proteomes" id="UP000488956"/>
    </source>
</evidence>
<dbReference type="OrthoDB" id="10268164at2759"/>
<evidence type="ECO:0000313" key="4">
    <source>
        <dbReference type="EMBL" id="KAE9185713.1"/>
    </source>
</evidence>
<evidence type="ECO:0000313" key="9">
    <source>
        <dbReference type="Proteomes" id="UP000440732"/>
    </source>
</evidence>
<comment type="caution">
    <text evidence="4">The sequence shown here is derived from an EMBL/GenBank/DDBJ whole genome shotgun (WGS) entry which is preliminary data.</text>
</comment>
<dbReference type="Proteomes" id="UP000460718">
    <property type="component" value="Unassembled WGS sequence"/>
</dbReference>
<evidence type="ECO:0000313" key="1">
    <source>
        <dbReference type="EMBL" id="KAE8987391.1"/>
    </source>
</evidence>
<dbReference type="EMBL" id="QXFW01001674">
    <property type="protein sequence ID" value="KAE8987391.1"/>
    <property type="molecule type" value="Genomic_DNA"/>
</dbReference>